<evidence type="ECO:0000256" key="2">
    <source>
        <dbReference type="SAM" id="SignalP"/>
    </source>
</evidence>
<accession>A0A2M7H0Y9</accession>
<dbReference type="EMBL" id="PFGB01000067">
    <property type="protein sequence ID" value="PIW34817.1"/>
    <property type="molecule type" value="Genomic_DNA"/>
</dbReference>
<dbReference type="AlphaFoldDB" id="A0A2M7H0Y9"/>
<keyword evidence="1" id="KW-0175">Coiled coil</keyword>
<dbReference type="SUPFAM" id="SSF100895">
    <property type="entry name" value="Kazal-type serine protease inhibitors"/>
    <property type="match status" value="1"/>
</dbReference>
<sequence length="438" mass="50150">MNSLKIFLLSFVLVFAIGLIALAQEVPQPAEETTGVGGGYSPIITAEEAVNLDEDIQPEDLGVSEPKLLPDNPFYFLKNWARGIQNVLTFNPIRKAELRMKFANEKLMEVKKIVQKTQDPEKIKKAAENYQQEVEKIKNQVEKIKEKAKENPQVESFLDKFIHQQTLHQKLLQKLETQVPPEAFEKIEEAREEHLERFKDVMLKLEDRKEKITEKLDKILEEQKGSQFKEFKNLEVLKNLEEKVPEEAKEAIKQAEENALKRLQGDLEKMSPEDQEKFGEYLEKISGENERHLEIMENLKAKIKEVPETPKVLELKERLEEGKTKIFQKIEEKLEKLDCPLWTPPALGFCKEGRVIIEKDPETGCPLQPKCIIPGEIEILVKPLPVQPETPKPVEGVCITLWDPACGKDGKTYSNECFAKLAGVEVDYEGVCVEPGEK</sequence>
<dbReference type="InterPro" id="IPR036058">
    <property type="entry name" value="Kazal_dom_sf"/>
</dbReference>
<keyword evidence="2" id="KW-0732">Signal</keyword>
<comment type="caution">
    <text evidence="4">The sequence shown here is derived from an EMBL/GenBank/DDBJ whole genome shotgun (WGS) entry which is preliminary data.</text>
</comment>
<feature type="coiled-coil region" evidence="1">
    <location>
        <begin position="93"/>
        <end position="151"/>
    </location>
</feature>
<evidence type="ECO:0000256" key="1">
    <source>
        <dbReference type="SAM" id="Coils"/>
    </source>
</evidence>
<proteinExistence type="predicted"/>
<dbReference type="Proteomes" id="UP000230215">
    <property type="component" value="Unassembled WGS sequence"/>
</dbReference>
<gene>
    <name evidence="4" type="ORF">COW25_02135</name>
</gene>
<reference evidence="5" key="1">
    <citation type="submission" date="2017-09" db="EMBL/GenBank/DDBJ databases">
        <title>Depth-based differentiation of microbial function through sediment-hosted aquifers and enrichment of novel symbionts in the deep terrestrial subsurface.</title>
        <authorList>
            <person name="Probst A.J."/>
            <person name="Ladd B."/>
            <person name="Jarett J.K."/>
            <person name="Geller-Mcgrath D.E."/>
            <person name="Sieber C.M.K."/>
            <person name="Emerson J.B."/>
            <person name="Anantharaman K."/>
            <person name="Thomas B.C."/>
            <person name="Malmstrom R."/>
            <person name="Stieglmeier M."/>
            <person name="Klingl A."/>
            <person name="Woyke T."/>
            <person name="Ryan C.M."/>
            <person name="Banfield J.F."/>
        </authorList>
    </citation>
    <scope>NUCLEOTIDE SEQUENCE [LARGE SCALE GENOMIC DNA]</scope>
</reference>
<name>A0A2M7H0Y9_9BACT</name>
<feature type="signal peptide" evidence="2">
    <location>
        <begin position="1"/>
        <end position="23"/>
    </location>
</feature>
<dbReference type="PROSITE" id="PS51465">
    <property type="entry name" value="KAZAL_2"/>
    <property type="match status" value="1"/>
</dbReference>
<protein>
    <recommendedName>
        <fullName evidence="3">Kazal-like domain-containing protein</fullName>
    </recommendedName>
</protein>
<evidence type="ECO:0000259" key="3">
    <source>
        <dbReference type="PROSITE" id="PS51465"/>
    </source>
</evidence>
<dbReference type="Pfam" id="PF18915">
    <property type="entry name" value="DUF5667"/>
    <property type="match status" value="1"/>
</dbReference>
<evidence type="ECO:0000313" key="5">
    <source>
        <dbReference type="Proteomes" id="UP000230215"/>
    </source>
</evidence>
<dbReference type="CDD" id="cd00104">
    <property type="entry name" value="KAZAL_FS"/>
    <property type="match status" value="1"/>
</dbReference>
<evidence type="ECO:0000313" key="4">
    <source>
        <dbReference type="EMBL" id="PIW34817.1"/>
    </source>
</evidence>
<dbReference type="Gene3D" id="3.30.60.30">
    <property type="match status" value="1"/>
</dbReference>
<feature type="domain" description="Kazal-like" evidence="3">
    <location>
        <begin position="384"/>
        <end position="434"/>
    </location>
</feature>
<dbReference type="SMART" id="SM00280">
    <property type="entry name" value="KAZAL"/>
    <property type="match status" value="1"/>
</dbReference>
<dbReference type="Pfam" id="PF00050">
    <property type="entry name" value="Kazal_1"/>
    <property type="match status" value="1"/>
</dbReference>
<organism evidence="4 5">
    <name type="scientific">Candidatus Nealsonbacteria bacterium CG15_BIG_FIL_POST_REV_8_21_14_020_37_12</name>
    <dbReference type="NCBI Taxonomy" id="1974716"/>
    <lineage>
        <taxon>Bacteria</taxon>
        <taxon>Candidatus Nealsoniibacteriota</taxon>
    </lineage>
</organism>
<feature type="chain" id="PRO_5014980066" description="Kazal-like domain-containing protein" evidence="2">
    <location>
        <begin position="24"/>
        <end position="438"/>
    </location>
</feature>
<dbReference type="InterPro" id="IPR002350">
    <property type="entry name" value="Kazal_dom"/>
</dbReference>
<dbReference type="InterPro" id="IPR043725">
    <property type="entry name" value="DUF5667"/>
</dbReference>
<feature type="coiled-coil region" evidence="1">
    <location>
        <begin position="195"/>
        <end position="257"/>
    </location>
</feature>